<feature type="chain" id="PRO_5033774524" description="Curli production assembly/transport component CsgF" evidence="4">
    <location>
        <begin position="25"/>
        <end position="136"/>
    </location>
</feature>
<dbReference type="EMBL" id="FNNU01000003">
    <property type="protein sequence ID" value="SDX18502.1"/>
    <property type="molecule type" value="Genomic_DNA"/>
</dbReference>
<reference evidence="7" key="2">
    <citation type="submission" date="2016-10" db="EMBL/GenBank/DDBJ databases">
        <authorList>
            <person name="Varghese N."/>
            <person name="Submissions S."/>
        </authorList>
    </citation>
    <scope>NUCLEOTIDE SEQUENCE [LARGE SCALE GENOMIC DNA]</scope>
    <source>
        <strain evidence="7">NRRL B-59562</strain>
    </source>
</reference>
<name>A0A2W5D5P8_9PSED</name>
<feature type="signal peptide" evidence="4">
    <location>
        <begin position="1"/>
        <end position="24"/>
    </location>
</feature>
<comment type="function">
    <text evidence="1">May be involved in the biogenesis of curli organelles.</text>
</comment>
<evidence type="ECO:0000256" key="1">
    <source>
        <dbReference type="ARBA" id="ARBA00003989"/>
    </source>
</evidence>
<gene>
    <name evidence="5" type="ORF">DI599_03700</name>
    <name evidence="6" type="ORF">SAMN05216287_2369</name>
</gene>
<evidence type="ECO:0000313" key="7">
    <source>
        <dbReference type="Proteomes" id="UP000243778"/>
    </source>
</evidence>
<accession>A0A1H2ZLX2</accession>
<evidence type="ECO:0000256" key="3">
    <source>
        <dbReference type="ARBA" id="ARBA00022729"/>
    </source>
</evidence>
<evidence type="ECO:0000256" key="2">
    <source>
        <dbReference type="ARBA" id="ARBA00014031"/>
    </source>
</evidence>
<dbReference type="Proteomes" id="UP000249198">
    <property type="component" value="Unassembled WGS sequence"/>
</dbReference>
<dbReference type="STRING" id="1007099.SAMN05216287_2369"/>
<proteinExistence type="predicted"/>
<reference evidence="5 8" key="3">
    <citation type="submission" date="2017-08" db="EMBL/GenBank/DDBJ databases">
        <title>Infants hospitalized years apart are colonized by the same room-sourced microbial strains.</title>
        <authorList>
            <person name="Brooks B."/>
            <person name="Olm M.R."/>
            <person name="Firek B.A."/>
            <person name="Baker R."/>
            <person name="Thomas B.C."/>
            <person name="Morowitz M.J."/>
            <person name="Banfield J.F."/>
        </authorList>
    </citation>
    <scope>NUCLEOTIDE SEQUENCE [LARGE SCALE GENOMIC DNA]</scope>
    <source>
        <strain evidence="5">S2_009_000_R2_77</strain>
    </source>
</reference>
<dbReference type="Proteomes" id="UP000243778">
    <property type="component" value="Unassembled WGS sequence"/>
</dbReference>
<dbReference type="RefSeq" id="WP_090228228.1">
    <property type="nucleotide sequence ID" value="NZ_CAURGU010000025.1"/>
</dbReference>
<evidence type="ECO:0000313" key="6">
    <source>
        <dbReference type="EMBL" id="SDX18502.1"/>
    </source>
</evidence>
<evidence type="ECO:0000256" key="4">
    <source>
        <dbReference type="SAM" id="SignalP"/>
    </source>
</evidence>
<dbReference type="OrthoDB" id="1443407at2"/>
<protein>
    <recommendedName>
        <fullName evidence="2">Curli production assembly/transport component CsgF</fullName>
    </recommendedName>
</protein>
<dbReference type="Pfam" id="PF10614">
    <property type="entry name" value="CsgF"/>
    <property type="match status" value="1"/>
</dbReference>
<organism evidence="5 8">
    <name type="scientific">Pseudomonas kuykendallii</name>
    <dbReference type="NCBI Taxonomy" id="1007099"/>
    <lineage>
        <taxon>Bacteria</taxon>
        <taxon>Pseudomonadati</taxon>
        <taxon>Pseudomonadota</taxon>
        <taxon>Gammaproteobacteria</taxon>
        <taxon>Pseudomonadales</taxon>
        <taxon>Pseudomonadaceae</taxon>
        <taxon>Pseudomonas</taxon>
    </lineage>
</organism>
<accession>A0A2W5D5P8</accession>
<dbReference type="EMBL" id="QFOH01000004">
    <property type="protein sequence ID" value="PZP25738.1"/>
    <property type="molecule type" value="Genomic_DNA"/>
</dbReference>
<dbReference type="AlphaFoldDB" id="A0A2W5D5P8"/>
<sequence>MTRHRCTWHLRLGLLAALAGGAQATELVYTPVNPSFGGSPLNGTYLLNNATAQDRYKDPDISGGTRLSALERFTSQLESRLLSQVLANVNDGSSGTLSTDQFIVNIVDDSGTLTVQITDRATGEISEISISGFNAP</sequence>
<reference evidence="6" key="1">
    <citation type="submission" date="2016-10" db="EMBL/GenBank/DDBJ databases">
        <authorList>
            <person name="de Groot N.N."/>
        </authorList>
    </citation>
    <scope>NUCLEOTIDE SEQUENCE [LARGE SCALE GENOMIC DNA]</scope>
    <source>
        <strain evidence="6">NRRL B-59562</strain>
    </source>
</reference>
<dbReference type="InterPro" id="IPR018893">
    <property type="entry name" value="T8SS_CsgF"/>
</dbReference>
<evidence type="ECO:0000313" key="8">
    <source>
        <dbReference type="Proteomes" id="UP000249198"/>
    </source>
</evidence>
<keyword evidence="3 4" id="KW-0732">Signal</keyword>
<evidence type="ECO:0000313" key="5">
    <source>
        <dbReference type="EMBL" id="PZP25738.1"/>
    </source>
</evidence>
<keyword evidence="7" id="KW-1185">Reference proteome</keyword>